<reference evidence="2" key="1">
    <citation type="submission" date="2022-01" db="UniProtKB">
        <authorList>
            <consortium name="EnsemblMetazoa"/>
        </authorList>
    </citation>
    <scope>IDENTIFICATION</scope>
</reference>
<name>A0A8I6S7L3_CIMLE</name>
<dbReference type="RefSeq" id="XP_014258374.1">
    <property type="nucleotide sequence ID" value="XM_014402888.2"/>
</dbReference>
<proteinExistence type="predicted"/>
<evidence type="ECO:0000313" key="3">
    <source>
        <dbReference type="Proteomes" id="UP000494040"/>
    </source>
</evidence>
<dbReference type="EnsemblMetazoa" id="XM_014402888.2">
    <property type="protein sequence ID" value="XP_014258374.1"/>
    <property type="gene ID" value="LOC106671914"/>
</dbReference>
<protein>
    <submittedName>
        <fullName evidence="2">Uncharacterized protein</fullName>
    </submittedName>
</protein>
<keyword evidence="1" id="KW-0175">Coiled coil</keyword>
<accession>A0A8I6S7L3</accession>
<dbReference type="KEGG" id="clec:106671914"/>
<dbReference type="Proteomes" id="UP000494040">
    <property type="component" value="Unassembled WGS sequence"/>
</dbReference>
<evidence type="ECO:0000256" key="1">
    <source>
        <dbReference type="SAM" id="Coils"/>
    </source>
</evidence>
<sequence>MDFIPETDPDDILKGFKQLNVEPPDWFFNPQILFNRLDKAWEAKAESEARRNREHSEAFERKKADFEKHKKQLEESIKNANAQCEQYGKNRLTLELQEKEAVLAAKLKEVKANNIEISARVESACEEVIRLEAEKEEYKENLVKQRDTLLDVLAYYKTLCLQVDYEPPDIFRVYPSDEDRSKWIEMRSDDFKYWEVVDTTFDEKTKDEMRRMLVETSNPALVVASARKTLVG</sequence>
<organism evidence="2 3">
    <name type="scientific">Cimex lectularius</name>
    <name type="common">Bed bug</name>
    <name type="synonym">Acanthia lectularia</name>
    <dbReference type="NCBI Taxonomy" id="79782"/>
    <lineage>
        <taxon>Eukaryota</taxon>
        <taxon>Metazoa</taxon>
        <taxon>Ecdysozoa</taxon>
        <taxon>Arthropoda</taxon>
        <taxon>Hexapoda</taxon>
        <taxon>Insecta</taxon>
        <taxon>Pterygota</taxon>
        <taxon>Neoptera</taxon>
        <taxon>Paraneoptera</taxon>
        <taxon>Hemiptera</taxon>
        <taxon>Heteroptera</taxon>
        <taxon>Panheteroptera</taxon>
        <taxon>Cimicomorpha</taxon>
        <taxon>Cimicidae</taxon>
        <taxon>Cimex</taxon>
    </lineage>
</organism>
<evidence type="ECO:0000313" key="2">
    <source>
        <dbReference type="EnsemblMetazoa" id="XP_014258374.1"/>
    </source>
</evidence>
<dbReference type="GeneID" id="106671914"/>
<dbReference type="AlphaFoldDB" id="A0A8I6S7L3"/>
<feature type="coiled-coil region" evidence="1">
    <location>
        <begin position="56"/>
        <end position="148"/>
    </location>
</feature>
<keyword evidence="3" id="KW-1185">Reference proteome</keyword>